<dbReference type="SUPFAM" id="SSF54593">
    <property type="entry name" value="Glyoxalase/Bleomycin resistance protein/Dihydroxybiphenyl dioxygenase"/>
    <property type="match status" value="1"/>
</dbReference>
<comment type="caution">
    <text evidence="2">The sequence shown here is derived from an EMBL/GenBank/DDBJ whole genome shotgun (WGS) entry which is preliminary data.</text>
</comment>
<evidence type="ECO:0000313" key="3">
    <source>
        <dbReference type="Proteomes" id="UP000460157"/>
    </source>
</evidence>
<organism evidence="2 3">
    <name type="scientific">Nesterenkonia alkaliphila</name>
    <dbReference type="NCBI Taxonomy" id="1463631"/>
    <lineage>
        <taxon>Bacteria</taxon>
        <taxon>Bacillati</taxon>
        <taxon>Actinomycetota</taxon>
        <taxon>Actinomycetes</taxon>
        <taxon>Micrococcales</taxon>
        <taxon>Micrococcaceae</taxon>
        <taxon>Nesterenkonia</taxon>
    </lineage>
</organism>
<protein>
    <recommendedName>
        <fullName evidence="1">Glyoxalase/fosfomycin resistance/dioxygenase domain-containing protein</fullName>
    </recommendedName>
</protein>
<evidence type="ECO:0000259" key="1">
    <source>
        <dbReference type="Pfam" id="PF00903"/>
    </source>
</evidence>
<name>A0A7K1UGR1_9MICC</name>
<reference evidence="2 3" key="1">
    <citation type="submission" date="2019-12" db="EMBL/GenBank/DDBJ databases">
        <title>Nesterenkonia muleiensis sp. nov., a novel actinobacterium isolated from sap of Populus euphratica.</title>
        <authorList>
            <person name="Wang R."/>
        </authorList>
    </citation>
    <scope>NUCLEOTIDE SEQUENCE [LARGE SCALE GENOMIC DNA]</scope>
    <source>
        <strain evidence="2 3">F10</strain>
    </source>
</reference>
<accession>A0A7K1UGR1</accession>
<feature type="domain" description="Glyoxalase/fosfomycin resistance/dioxygenase" evidence="1">
    <location>
        <begin position="18"/>
        <end position="118"/>
    </location>
</feature>
<dbReference type="Gene3D" id="3.10.180.10">
    <property type="entry name" value="2,3-Dihydroxybiphenyl 1,2-Dioxygenase, domain 1"/>
    <property type="match status" value="1"/>
</dbReference>
<dbReference type="InterPro" id="IPR004360">
    <property type="entry name" value="Glyas_Fos-R_dOase_dom"/>
</dbReference>
<dbReference type="AlphaFoldDB" id="A0A7K1UGR1"/>
<gene>
    <name evidence="2" type="ORF">GNZ21_04665</name>
</gene>
<dbReference type="InterPro" id="IPR029068">
    <property type="entry name" value="Glyas_Bleomycin-R_OHBP_Dase"/>
</dbReference>
<dbReference type="Pfam" id="PF00903">
    <property type="entry name" value="Glyoxalase"/>
    <property type="match status" value="1"/>
</dbReference>
<evidence type="ECO:0000313" key="2">
    <source>
        <dbReference type="EMBL" id="MVT25660.1"/>
    </source>
</evidence>
<sequence>MTTPPTTGLPALTVQPVQFSSDYARWREFYLKLGLRPTEAVDPMVTVLTADSGQLMLGEVPVGHPLDGIRVQLAHRRQESIAVDLPQGRPVVQVLGETGDVLGLAAELEDRGLQATVIDESYGRSLRVLQPNGRQLYINETMHDLYGYHRLDD</sequence>
<proteinExistence type="predicted"/>
<keyword evidence="3" id="KW-1185">Reference proteome</keyword>
<dbReference type="OrthoDB" id="3296095at2"/>
<dbReference type="EMBL" id="WRPM01000031">
    <property type="protein sequence ID" value="MVT25660.1"/>
    <property type="molecule type" value="Genomic_DNA"/>
</dbReference>
<dbReference type="Proteomes" id="UP000460157">
    <property type="component" value="Unassembled WGS sequence"/>
</dbReference>
<dbReference type="RefSeq" id="WP_157321803.1">
    <property type="nucleotide sequence ID" value="NZ_BMFX01000007.1"/>
</dbReference>